<evidence type="ECO:0000259" key="5">
    <source>
        <dbReference type="PROSITE" id="PS01031"/>
    </source>
</evidence>
<name>A0A2V5HHS2_ASPV1</name>
<dbReference type="CDD" id="cd06464">
    <property type="entry name" value="ACD_sHsps-like"/>
    <property type="match status" value="1"/>
</dbReference>
<dbReference type="InterPro" id="IPR031107">
    <property type="entry name" value="Small_HSP"/>
</dbReference>
<dbReference type="OMA" id="HFWAKER"/>
<accession>A0A2V5HHS2</accession>
<dbReference type="SUPFAM" id="SSF49764">
    <property type="entry name" value="HSP20-like chaperones"/>
    <property type="match status" value="1"/>
</dbReference>
<keyword evidence="7" id="KW-1185">Reference proteome</keyword>
<evidence type="ECO:0000313" key="6">
    <source>
        <dbReference type="EMBL" id="PYI23341.1"/>
    </source>
</evidence>
<dbReference type="AlphaFoldDB" id="A0A2V5HHS2"/>
<proteinExistence type="inferred from homology"/>
<evidence type="ECO:0000256" key="3">
    <source>
        <dbReference type="RuleBase" id="RU003616"/>
    </source>
</evidence>
<reference evidence="6 7" key="1">
    <citation type="submission" date="2018-02" db="EMBL/GenBank/DDBJ databases">
        <title>The genomes of Aspergillus section Nigri reveals drivers in fungal speciation.</title>
        <authorList>
            <consortium name="DOE Joint Genome Institute"/>
            <person name="Vesth T.C."/>
            <person name="Nybo J."/>
            <person name="Theobald S."/>
            <person name="Brandl J."/>
            <person name="Frisvad J.C."/>
            <person name="Nielsen K.F."/>
            <person name="Lyhne E.K."/>
            <person name="Kogle M.E."/>
            <person name="Kuo A."/>
            <person name="Riley R."/>
            <person name="Clum A."/>
            <person name="Nolan M."/>
            <person name="Lipzen A."/>
            <person name="Salamov A."/>
            <person name="Henrissat B."/>
            <person name="Wiebenga A."/>
            <person name="De vries R.P."/>
            <person name="Grigoriev I.V."/>
            <person name="Mortensen U.H."/>
            <person name="Andersen M.R."/>
            <person name="Baker S.E."/>
        </authorList>
    </citation>
    <scope>NUCLEOTIDE SEQUENCE [LARGE SCALE GENOMIC DNA]</scope>
    <source>
        <strain evidence="6 7">CBS 115571</strain>
    </source>
</reference>
<dbReference type="PANTHER" id="PTHR11527">
    <property type="entry name" value="HEAT-SHOCK PROTEIN 20 FAMILY MEMBER"/>
    <property type="match status" value="1"/>
</dbReference>
<dbReference type="EMBL" id="KZ825106">
    <property type="protein sequence ID" value="PYI23341.1"/>
    <property type="molecule type" value="Genomic_DNA"/>
</dbReference>
<dbReference type="STRING" id="1450538.A0A2V5HHS2"/>
<evidence type="ECO:0000256" key="2">
    <source>
        <dbReference type="PROSITE-ProRule" id="PRU00285"/>
    </source>
</evidence>
<keyword evidence="1 6" id="KW-0346">Stress response</keyword>
<evidence type="ECO:0000256" key="4">
    <source>
        <dbReference type="SAM" id="MobiDB-lite"/>
    </source>
</evidence>
<feature type="domain" description="SHSP" evidence="5">
    <location>
        <begin position="29"/>
        <end position="194"/>
    </location>
</feature>
<feature type="region of interest" description="Disordered" evidence="4">
    <location>
        <begin position="89"/>
        <end position="133"/>
    </location>
</feature>
<protein>
    <submittedName>
        <fullName evidence="6">Putative heat shock protein Hsp30-like protein</fullName>
    </submittedName>
</protein>
<organism evidence="6 7">
    <name type="scientific">Aspergillus violaceofuscus (strain CBS 115571)</name>
    <dbReference type="NCBI Taxonomy" id="1450538"/>
    <lineage>
        <taxon>Eukaryota</taxon>
        <taxon>Fungi</taxon>
        <taxon>Dikarya</taxon>
        <taxon>Ascomycota</taxon>
        <taxon>Pezizomycotina</taxon>
        <taxon>Eurotiomycetes</taxon>
        <taxon>Eurotiomycetidae</taxon>
        <taxon>Eurotiales</taxon>
        <taxon>Aspergillaceae</taxon>
        <taxon>Aspergillus</taxon>
    </lineage>
</organism>
<dbReference type="InterPro" id="IPR008978">
    <property type="entry name" value="HSP20-like_chaperone"/>
</dbReference>
<dbReference type="PROSITE" id="PS01031">
    <property type="entry name" value="SHSP"/>
    <property type="match status" value="1"/>
</dbReference>
<comment type="similarity">
    <text evidence="2 3">Belongs to the small heat shock protein (HSP20) family.</text>
</comment>
<dbReference type="Gene3D" id="2.60.40.790">
    <property type="match status" value="1"/>
</dbReference>
<gene>
    <name evidence="6" type="ORF">BO99DRAFT_202225</name>
</gene>
<evidence type="ECO:0000256" key="1">
    <source>
        <dbReference type="ARBA" id="ARBA00023016"/>
    </source>
</evidence>
<dbReference type="Proteomes" id="UP000249829">
    <property type="component" value="Unassembled WGS sequence"/>
</dbReference>
<feature type="compositionally biased region" description="Low complexity" evidence="4">
    <location>
        <begin position="119"/>
        <end position="129"/>
    </location>
</feature>
<evidence type="ECO:0000313" key="7">
    <source>
        <dbReference type="Proteomes" id="UP000249829"/>
    </source>
</evidence>
<dbReference type="Pfam" id="PF00011">
    <property type="entry name" value="HSP20"/>
    <property type="match status" value="1"/>
</dbReference>
<dbReference type="InterPro" id="IPR002068">
    <property type="entry name" value="A-crystallin/Hsp20_dom"/>
</dbReference>
<sequence>MAYYPRFTNDISPLFRLLDDYDCHRSSHAKITPTKKPMSLKSDVFETHDAFHLSAEVPGVESNDIQVEFLDPNTLVIKGHIRRHNRQTFEEGQDQAPVAKSHHQPTVEDENEADDATTSQSSKNSSKQQLVTPRKTESTCKYWVSERLTGEFHRIFTFPARVQQDSVKANLRNGILSLSIPKEPAPKVKKIRIE</sequence>